<protein>
    <submittedName>
        <fullName evidence="3">Uncharacterized protein</fullName>
    </submittedName>
</protein>
<evidence type="ECO:0000313" key="3">
    <source>
        <dbReference type="EMBL" id="SMG46638.1"/>
    </source>
</evidence>
<accession>A0A1X7KYD6</accession>
<sequence>MKNFLLTALGTFCALAGVIAQENSPCDTPQKTNSDKKSLEKVSVTSGDKIEEKARYKVFASPSNKTTPQQTMIEIPVAKPNTLYEFNTQIKTLSGKGSVKMPGTELLDLAERRRDSLMQKNSIIKIRTIPIK</sequence>
<dbReference type="RefSeq" id="WP_085474028.1">
    <property type="nucleotide sequence ID" value="NZ_FXAU01000007.1"/>
</dbReference>
<dbReference type="Proteomes" id="UP000192980">
    <property type="component" value="Unassembled WGS sequence"/>
</dbReference>
<keyword evidence="4" id="KW-1185">Reference proteome</keyword>
<feature type="region of interest" description="Disordered" evidence="1">
    <location>
        <begin position="24"/>
        <end position="46"/>
    </location>
</feature>
<gene>
    <name evidence="3" type="ORF">SAMN05660862_3330</name>
</gene>
<feature type="chain" id="PRO_5010874813" evidence="2">
    <location>
        <begin position="21"/>
        <end position="132"/>
    </location>
</feature>
<feature type="signal peptide" evidence="2">
    <location>
        <begin position="1"/>
        <end position="20"/>
    </location>
</feature>
<evidence type="ECO:0000256" key="1">
    <source>
        <dbReference type="SAM" id="MobiDB-lite"/>
    </source>
</evidence>
<organism evidence="3 4">
    <name type="scientific">Sphingobacterium psychroaquaticum</name>
    <dbReference type="NCBI Taxonomy" id="561061"/>
    <lineage>
        <taxon>Bacteria</taxon>
        <taxon>Pseudomonadati</taxon>
        <taxon>Bacteroidota</taxon>
        <taxon>Sphingobacteriia</taxon>
        <taxon>Sphingobacteriales</taxon>
        <taxon>Sphingobacteriaceae</taxon>
        <taxon>Sphingobacterium</taxon>
    </lineage>
</organism>
<evidence type="ECO:0000256" key="2">
    <source>
        <dbReference type="SAM" id="SignalP"/>
    </source>
</evidence>
<name>A0A1X7KYD6_9SPHI</name>
<keyword evidence="2" id="KW-0732">Signal</keyword>
<proteinExistence type="predicted"/>
<dbReference type="AlphaFoldDB" id="A0A1X7KYD6"/>
<evidence type="ECO:0000313" key="4">
    <source>
        <dbReference type="Proteomes" id="UP000192980"/>
    </source>
</evidence>
<dbReference type="EMBL" id="FXAU01000007">
    <property type="protein sequence ID" value="SMG46638.1"/>
    <property type="molecule type" value="Genomic_DNA"/>
</dbReference>
<dbReference type="STRING" id="561061.SAMN05660862_3330"/>
<reference evidence="3 4" key="1">
    <citation type="submission" date="2017-04" db="EMBL/GenBank/DDBJ databases">
        <authorList>
            <person name="Afonso C.L."/>
            <person name="Miller P.J."/>
            <person name="Scott M.A."/>
            <person name="Spackman E."/>
            <person name="Goraichik I."/>
            <person name="Dimitrov K.M."/>
            <person name="Suarez D.L."/>
            <person name="Swayne D.E."/>
        </authorList>
    </citation>
    <scope>NUCLEOTIDE SEQUENCE [LARGE SCALE GENOMIC DNA]</scope>
    <source>
        <strain evidence="3 4">DSM 22418</strain>
    </source>
</reference>